<dbReference type="AlphaFoldDB" id="A0AAI9YBP9"/>
<evidence type="ECO:0000313" key="3">
    <source>
        <dbReference type="Proteomes" id="UP001239213"/>
    </source>
</evidence>
<proteinExistence type="predicted"/>
<keyword evidence="3" id="KW-1185">Reference proteome</keyword>
<gene>
    <name evidence="2" type="ORF">CCUS01_13393</name>
</gene>
<evidence type="ECO:0000256" key="1">
    <source>
        <dbReference type="SAM" id="MobiDB-lite"/>
    </source>
</evidence>
<reference evidence="2" key="1">
    <citation type="submission" date="2016-11" db="EMBL/GenBank/DDBJ databases">
        <title>The genome sequence of Colletotrichum cuscutae.</title>
        <authorList>
            <person name="Baroncelli R."/>
        </authorList>
    </citation>
    <scope>NUCLEOTIDE SEQUENCE</scope>
    <source>
        <strain evidence="2">IMI 304802</strain>
    </source>
</reference>
<feature type="region of interest" description="Disordered" evidence="1">
    <location>
        <begin position="1"/>
        <end position="22"/>
    </location>
</feature>
<comment type="caution">
    <text evidence="2">The sequence shown here is derived from an EMBL/GenBank/DDBJ whole genome shotgun (WGS) entry which is preliminary data.</text>
</comment>
<sequence>MLAGLSPNRESPVPPQHQQSQRLRLLHGQDVPHALLVPPCPCFMHVWRL</sequence>
<dbReference type="Proteomes" id="UP001239213">
    <property type="component" value="Unassembled WGS sequence"/>
</dbReference>
<organism evidence="2 3">
    <name type="scientific">Colletotrichum cuscutae</name>
    <dbReference type="NCBI Taxonomy" id="1209917"/>
    <lineage>
        <taxon>Eukaryota</taxon>
        <taxon>Fungi</taxon>
        <taxon>Dikarya</taxon>
        <taxon>Ascomycota</taxon>
        <taxon>Pezizomycotina</taxon>
        <taxon>Sordariomycetes</taxon>
        <taxon>Hypocreomycetidae</taxon>
        <taxon>Glomerellales</taxon>
        <taxon>Glomerellaceae</taxon>
        <taxon>Colletotrichum</taxon>
        <taxon>Colletotrichum acutatum species complex</taxon>
    </lineage>
</organism>
<protein>
    <submittedName>
        <fullName evidence="2">Uncharacterized protein</fullName>
    </submittedName>
</protein>
<evidence type="ECO:0000313" key="2">
    <source>
        <dbReference type="EMBL" id="KAK1495512.1"/>
    </source>
</evidence>
<name>A0AAI9YBP9_9PEZI</name>
<accession>A0AAI9YBP9</accession>
<dbReference type="EMBL" id="MPDP01000015">
    <property type="protein sequence ID" value="KAK1495512.1"/>
    <property type="molecule type" value="Genomic_DNA"/>
</dbReference>